<protein>
    <submittedName>
        <fullName evidence="2">Uncharacterized protein</fullName>
    </submittedName>
</protein>
<reference evidence="2" key="1">
    <citation type="submission" date="2021-02" db="EMBL/GenBank/DDBJ databases">
        <authorList>
            <person name="Nowell W R."/>
        </authorList>
    </citation>
    <scope>NUCLEOTIDE SEQUENCE</scope>
</reference>
<evidence type="ECO:0000313" key="3">
    <source>
        <dbReference type="Proteomes" id="UP000663874"/>
    </source>
</evidence>
<dbReference type="EMBL" id="CAJOAX010000421">
    <property type="protein sequence ID" value="CAF3587360.1"/>
    <property type="molecule type" value="Genomic_DNA"/>
</dbReference>
<comment type="caution">
    <text evidence="2">The sequence shown here is derived from an EMBL/GenBank/DDBJ whole genome shotgun (WGS) entry which is preliminary data.</text>
</comment>
<evidence type="ECO:0000313" key="1">
    <source>
        <dbReference type="EMBL" id="CAF3587360.1"/>
    </source>
</evidence>
<dbReference type="Proteomes" id="UP000663874">
    <property type="component" value="Unassembled WGS sequence"/>
</dbReference>
<sequence>MMKTFSPRASKLTIIPVDRKSLLNAIIHFEKSNNQISNQHILSLKDICTRRLLLFLGDDCEIYKNFLSSQLVRYITYDYLTETNNNQYQLINNNEFFSNTKRLVCRDCSLNDLGASKCRRRKCLANRVRQVLNQLSCQIIPWEKQGQFAILENNNNDDDDDDDDDDDNSIVFIYLKSNYSRYESSKQQQQQQHGKKDDRSWIQKQFYLLDLLRILHLNIARG</sequence>
<name>A0A818ZZ55_9BILA</name>
<dbReference type="AlphaFoldDB" id="A0A818ZZ55"/>
<accession>A0A818ZZ55</accession>
<proteinExistence type="predicted"/>
<gene>
    <name evidence="2" type="ORF">FNK824_LOCUS13637</name>
    <name evidence="1" type="ORF">OTI717_LOCUS6126</name>
</gene>
<dbReference type="EMBL" id="CAJOBE010001803">
    <property type="protein sequence ID" value="CAF3775954.1"/>
    <property type="molecule type" value="Genomic_DNA"/>
</dbReference>
<dbReference type="Proteomes" id="UP000663823">
    <property type="component" value="Unassembled WGS sequence"/>
</dbReference>
<evidence type="ECO:0000313" key="2">
    <source>
        <dbReference type="EMBL" id="CAF3775954.1"/>
    </source>
</evidence>
<organism evidence="2 3">
    <name type="scientific">Rotaria sordida</name>
    <dbReference type="NCBI Taxonomy" id="392033"/>
    <lineage>
        <taxon>Eukaryota</taxon>
        <taxon>Metazoa</taxon>
        <taxon>Spiralia</taxon>
        <taxon>Gnathifera</taxon>
        <taxon>Rotifera</taxon>
        <taxon>Eurotatoria</taxon>
        <taxon>Bdelloidea</taxon>
        <taxon>Philodinida</taxon>
        <taxon>Philodinidae</taxon>
        <taxon>Rotaria</taxon>
    </lineage>
</organism>